<feature type="transmembrane region" description="Helical" evidence="1">
    <location>
        <begin position="22"/>
        <end position="46"/>
    </location>
</feature>
<reference evidence="2 3" key="1">
    <citation type="submission" date="2019-03" db="EMBL/GenBank/DDBJ databases">
        <title>Genomic Encyclopedia of Type Strains, Phase III (KMG-III): the genomes of soil and plant-associated and newly described type strains.</title>
        <authorList>
            <person name="Whitman W."/>
        </authorList>
    </citation>
    <scope>NUCLEOTIDE SEQUENCE [LARGE SCALE GENOMIC DNA]</scope>
    <source>
        <strain evidence="2 3">VKM Ac-2527</strain>
    </source>
</reference>
<keyword evidence="1" id="KW-0472">Membrane</keyword>
<name>A0A4R6KLE5_9ACTN</name>
<accession>A0A4R6KLE5</accession>
<evidence type="ECO:0000313" key="3">
    <source>
        <dbReference type="Proteomes" id="UP000295388"/>
    </source>
</evidence>
<proteinExistence type="predicted"/>
<evidence type="ECO:0000313" key="2">
    <source>
        <dbReference type="EMBL" id="TDO49945.1"/>
    </source>
</evidence>
<feature type="transmembrane region" description="Helical" evidence="1">
    <location>
        <begin position="107"/>
        <end position="125"/>
    </location>
</feature>
<feature type="transmembrane region" description="Helical" evidence="1">
    <location>
        <begin position="131"/>
        <end position="149"/>
    </location>
</feature>
<evidence type="ECO:0000256" key="1">
    <source>
        <dbReference type="SAM" id="Phobius"/>
    </source>
</evidence>
<gene>
    <name evidence="2" type="ORF">EV643_105174</name>
</gene>
<sequence length="179" mass="19432">MDAWSTSVYLVSMPNSSRPPSAATLTTTVGAMVLSVPLMTFTLYFVLVTDDGFGDFPATWALAILALAVGAYAFCEYVGFRTAPLEHGGEPHEVEAASWMRFTTSTFVRFAVCEAVFLISVPLGIITQSFWIVLVGAALGLALLTWEVWPGPRNQRRFAAALEARGVPSYLPGRPQDHL</sequence>
<comment type="caution">
    <text evidence="2">The sequence shown here is derived from an EMBL/GenBank/DDBJ whole genome shotgun (WGS) entry which is preliminary data.</text>
</comment>
<dbReference type="AlphaFoldDB" id="A0A4R6KLE5"/>
<feature type="transmembrane region" description="Helical" evidence="1">
    <location>
        <begin position="58"/>
        <end position="75"/>
    </location>
</feature>
<protein>
    <submittedName>
        <fullName evidence="2">Uncharacterized protein</fullName>
    </submittedName>
</protein>
<dbReference type="Proteomes" id="UP000295388">
    <property type="component" value="Unassembled WGS sequence"/>
</dbReference>
<keyword evidence="1" id="KW-1133">Transmembrane helix</keyword>
<keyword evidence="1" id="KW-0812">Transmembrane</keyword>
<organism evidence="2 3">
    <name type="scientific">Kribbella caucasensis</name>
    <dbReference type="NCBI Taxonomy" id="2512215"/>
    <lineage>
        <taxon>Bacteria</taxon>
        <taxon>Bacillati</taxon>
        <taxon>Actinomycetota</taxon>
        <taxon>Actinomycetes</taxon>
        <taxon>Propionibacteriales</taxon>
        <taxon>Kribbellaceae</taxon>
        <taxon>Kribbella</taxon>
    </lineage>
</organism>
<keyword evidence="3" id="KW-1185">Reference proteome</keyword>
<dbReference type="EMBL" id="SNWQ01000005">
    <property type="protein sequence ID" value="TDO49945.1"/>
    <property type="molecule type" value="Genomic_DNA"/>
</dbReference>